<sequence length="179" mass="20548">MTIDPFWVQVNEPTLRQGDYLPGCFVPVPLFDPTTFGKKDNETQEIEVEVNELDLIVLTQSCDLDNKKVSQVVVCTINRISEFEEVNPAFAKKGKWNEVLTGRIEGLHLLASPTNPDNNREALVVNFREIYSLPYAYILKHATELGCRWRLKSPYLEHFSQSFARLFMRVGLPSSIPRF</sequence>
<gene>
    <name evidence="1" type="ORF">WA1_16320</name>
</gene>
<reference evidence="1 2" key="1">
    <citation type="journal article" date="2013" name="Genome Biol. Evol.">
        <title>Genomes of Stigonematalean cyanobacteria (subsection V) and the evolution of oxygenic photosynthesis from prokaryotes to plastids.</title>
        <authorList>
            <person name="Dagan T."/>
            <person name="Roettger M."/>
            <person name="Stucken K."/>
            <person name="Landan G."/>
            <person name="Koch R."/>
            <person name="Major P."/>
            <person name="Gould S.B."/>
            <person name="Goremykin V.V."/>
            <person name="Rippka R."/>
            <person name="Tandeau de Marsac N."/>
            <person name="Gugger M."/>
            <person name="Lockhart P.J."/>
            <person name="Allen J.F."/>
            <person name="Brune I."/>
            <person name="Maus I."/>
            <person name="Puhler A."/>
            <person name="Martin W.F."/>
        </authorList>
    </citation>
    <scope>NUCLEOTIDE SEQUENCE [LARGE SCALE GENOMIC DNA]</scope>
    <source>
        <strain evidence="1 2">PCC 7110</strain>
    </source>
</reference>
<dbReference type="AlphaFoldDB" id="A0A139XAD8"/>
<dbReference type="RefSeq" id="WP_017746502.1">
    <property type="nucleotide sequence ID" value="NZ_KQ976354.1"/>
</dbReference>
<evidence type="ECO:0000313" key="2">
    <source>
        <dbReference type="Proteomes" id="UP000076925"/>
    </source>
</evidence>
<dbReference type="STRING" id="128403.WA1_16320"/>
<dbReference type="Proteomes" id="UP000076925">
    <property type="component" value="Unassembled WGS sequence"/>
</dbReference>
<dbReference type="OrthoDB" id="483934at2"/>
<dbReference type="EMBL" id="ANNX02000020">
    <property type="protein sequence ID" value="KYC41613.1"/>
    <property type="molecule type" value="Genomic_DNA"/>
</dbReference>
<organism evidence="1 2">
    <name type="scientific">Scytonema hofmannii PCC 7110</name>
    <dbReference type="NCBI Taxonomy" id="128403"/>
    <lineage>
        <taxon>Bacteria</taxon>
        <taxon>Bacillati</taxon>
        <taxon>Cyanobacteriota</taxon>
        <taxon>Cyanophyceae</taxon>
        <taxon>Nostocales</taxon>
        <taxon>Scytonemataceae</taxon>
        <taxon>Scytonema</taxon>
    </lineage>
</organism>
<keyword evidence="2" id="KW-1185">Reference proteome</keyword>
<accession>A0A139XAD8</accession>
<evidence type="ECO:0000313" key="1">
    <source>
        <dbReference type="EMBL" id="KYC41613.1"/>
    </source>
</evidence>
<comment type="caution">
    <text evidence="1">The sequence shown here is derived from an EMBL/GenBank/DDBJ whole genome shotgun (WGS) entry which is preliminary data.</text>
</comment>
<proteinExistence type="predicted"/>
<protein>
    <submittedName>
        <fullName evidence="1">Uncharacterized protein</fullName>
    </submittedName>
</protein>
<name>A0A139XAD8_9CYAN</name>